<accession>A0A716NJB2</accession>
<feature type="non-terminal residue" evidence="1">
    <location>
        <position position="1"/>
    </location>
</feature>
<name>A0A716NJB2_SALTI</name>
<dbReference type="EMBL" id="DAAPEX010000032">
    <property type="protein sequence ID" value="HAD5942230.1"/>
    <property type="molecule type" value="Genomic_DNA"/>
</dbReference>
<gene>
    <name evidence="1" type="ORF">G1S86_21245</name>
    <name evidence="2" type="ORF">G1V33_21155</name>
</gene>
<evidence type="ECO:0000313" key="1">
    <source>
        <dbReference type="EMBL" id="HAD5306258.1"/>
    </source>
</evidence>
<proteinExistence type="predicted"/>
<sequence length="71" mass="7731">SQLEDGGEGGIDSLRSPFGQPVRCAPGLSNWLRQLSNPRYVAVYTLSRRAPSATRTPHQIVAPALLERALM</sequence>
<protein>
    <submittedName>
        <fullName evidence="1">Uncharacterized protein</fullName>
    </submittedName>
</protein>
<organism evidence="1">
    <name type="scientific">Salmonella enterica subsp. enterica serovar Typhi str. CT18</name>
    <dbReference type="NCBI Taxonomy" id="220341"/>
    <lineage>
        <taxon>Bacteria</taxon>
        <taxon>Pseudomonadati</taxon>
        <taxon>Pseudomonadota</taxon>
        <taxon>Gammaproteobacteria</taxon>
        <taxon>Enterobacterales</taxon>
        <taxon>Enterobacteriaceae</taxon>
        <taxon>Salmonella</taxon>
    </lineage>
</organism>
<evidence type="ECO:0000313" key="2">
    <source>
        <dbReference type="EMBL" id="HAD5942230.1"/>
    </source>
</evidence>
<dbReference type="AlphaFoldDB" id="A0A716NJB2"/>
<dbReference type="EMBL" id="DAAOUT010000031">
    <property type="protein sequence ID" value="HAD5306258.1"/>
    <property type="molecule type" value="Genomic_DNA"/>
</dbReference>
<reference evidence="1" key="2">
    <citation type="submission" date="2019-01" db="EMBL/GenBank/DDBJ databases">
        <authorList>
            <consortium name="NCBI Pathogen Detection Project"/>
        </authorList>
    </citation>
    <scope>NUCLEOTIDE SEQUENCE</scope>
    <source>
        <strain evidence="1">CT18</strain>
    </source>
</reference>
<reference evidence="1" key="1">
    <citation type="journal article" date="2018" name="Genome Biol.">
        <title>SKESA: strategic k-mer extension for scrupulous assemblies.</title>
        <authorList>
            <person name="Souvorov A."/>
            <person name="Agarwala R."/>
            <person name="Lipman D.J."/>
        </authorList>
    </citation>
    <scope>NUCLEOTIDE SEQUENCE</scope>
    <source>
        <strain evidence="1">CT18</strain>
    </source>
</reference>
<comment type="caution">
    <text evidence="1">The sequence shown here is derived from an EMBL/GenBank/DDBJ whole genome shotgun (WGS) entry which is preliminary data.</text>
</comment>